<sequence>MSRTWRRIDEEIEATAMPEDYRYGSCAMIATTLPKFTSTLLGRNATTANHTTPARLPPQFFLNDQTFRHWFPSQEYIQSGRRSEKLAPLMNNVNGDSCMLCNTRERPMGGWRKCNPFRMLACKCQADMSHFLLQIALHSARNYEKKDSLPQLTSRRS</sequence>
<organism evidence="1">
    <name type="scientific">Prunus dulcis</name>
    <name type="common">Almond</name>
    <name type="synonym">Amygdalus dulcis</name>
    <dbReference type="NCBI Taxonomy" id="3755"/>
    <lineage>
        <taxon>Eukaryota</taxon>
        <taxon>Viridiplantae</taxon>
        <taxon>Streptophyta</taxon>
        <taxon>Embryophyta</taxon>
        <taxon>Tracheophyta</taxon>
        <taxon>Spermatophyta</taxon>
        <taxon>Magnoliopsida</taxon>
        <taxon>eudicotyledons</taxon>
        <taxon>Gunneridae</taxon>
        <taxon>Pentapetalae</taxon>
        <taxon>rosids</taxon>
        <taxon>fabids</taxon>
        <taxon>Rosales</taxon>
        <taxon>Rosaceae</taxon>
        <taxon>Amygdaloideae</taxon>
        <taxon>Amygdaleae</taxon>
        <taxon>Prunus</taxon>
    </lineage>
</organism>
<accession>A0A4Y1QMY2</accession>
<reference evidence="1" key="1">
    <citation type="journal article" date="2019" name="Science">
        <title>Mutation of a bHLH transcription factor allowed almond domestication.</title>
        <authorList>
            <person name="Sanchez-Perez R."/>
            <person name="Pavan S."/>
            <person name="Mazzeo R."/>
            <person name="Moldovan C."/>
            <person name="Aiese Cigliano R."/>
            <person name="Del Cueto J."/>
            <person name="Ricciardi F."/>
            <person name="Lotti C."/>
            <person name="Ricciardi L."/>
            <person name="Dicenta F."/>
            <person name="Lopez-Marques R.L."/>
            <person name="Lindberg Moller B."/>
        </authorList>
    </citation>
    <scope>NUCLEOTIDE SEQUENCE</scope>
</reference>
<dbReference type="EMBL" id="AP019297">
    <property type="protein sequence ID" value="BBG93225.1"/>
    <property type="molecule type" value="Genomic_DNA"/>
</dbReference>
<dbReference type="AlphaFoldDB" id="A0A4Y1QMY2"/>
<evidence type="ECO:0000313" key="1">
    <source>
        <dbReference type="EMBL" id="BBG93225.1"/>
    </source>
</evidence>
<gene>
    <name evidence="1" type="ORF">Prudu_001165</name>
</gene>
<protein>
    <submittedName>
        <fullName evidence="1">CHY-type/CTCHY-type/RING-type Zinc finger protein</fullName>
    </submittedName>
</protein>
<proteinExistence type="predicted"/>
<name>A0A4Y1QMY2_PRUDU</name>